<keyword evidence="3" id="KW-0479">Metal-binding</keyword>
<evidence type="ECO:0000256" key="3">
    <source>
        <dbReference type="ARBA" id="ARBA00022723"/>
    </source>
</evidence>
<dbReference type="InterPro" id="IPR002933">
    <property type="entry name" value="Peptidase_M20"/>
</dbReference>
<dbReference type="AlphaFoldDB" id="A0A0E9NB68"/>
<dbReference type="Gene3D" id="3.30.70.360">
    <property type="match status" value="1"/>
</dbReference>
<evidence type="ECO:0000313" key="8">
    <source>
        <dbReference type="EMBL" id="GAO47084.1"/>
    </source>
</evidence>
<evidence type="ECO:0000259" key="7">
    <source>
        <dbReference type="Pfam" id="PF07687"/>
    </source>
</evidence>
<dbReference type="Pfam" id="PF07687">
    <property type="entry name" value="M20_dimer"/>
    <property type="match status" value="1"/>
</dbReference>
<dbReference type="RefSeq" id="XP_019026363.1">
    <property type="nucleotide sequence ID" value="XM_019167271.1"/>
</dbReference>
<evidence type="ECO:0000256" key="2">
    <source>
        <dbReference type="ARBA" id="ARBA00006247"/>
    </source>
</evidence>
<dbReference type="InterPro" id="IPR011650">
    <property type="entry name" value="Peptidase_M20_dimer"/>
</dbReference>
<evidence type="ECO:0000256" key="1">
    <source>
        <dbReference type="ARBA" id="ARBA00001947"/>
    </source>
</evidence>
<dbReference type="PROSITE" id="PS00758">
    <property type="entry name" value="ARGE_DAPE_CPG2_1"/>
    <property type="match status" value="1"/>
</dbReference>
<dbReference type="PANTHER" id="PTHR43808">
    <property type="entry name" value="ACETYLORNITHINE DEACETYLASE"/>
    <property type="match status" value="1"/>
</dbReference>
<dbReference type="Gene3D" id="3.40.630.10">
    <property type="entry name" value="Zn peptidases"/>
    <property type="match status" value="1"/>
</dbReference>
<keyword evidence="6" id="KW-0732">Signal</keyword>
<dbReference type="InterPro" id="IPR001261">
    <property type="entry name" value="ArgE/DapE_CS"/>
</dbReference>
<dbReference type="GO" id="GO:0046872">
    <property type="term" value="F:metal ion binding"/>
    <property type="evidence" value="ECO:0007669"/>
    <property type="project" value="UniProtKB-KW"/>
</dbReference>
<accession>A0A0E9NB68</accession>
<dbReference type="PANTHER" id="PTHR43808:SF8">
    <property type="entry name" value="PEPTIDASE M20 DIMERISATION DOMAIN-CONTAINING PROTEIN"/>
    <property type="match status" value="1"/>
</dbReference>
<dbReference type="OMA" id="RLHKGVM"/>
<gene>
    <name evidence="8" type="ORF">G7K_1296-t1</name>
</gene>
<evidence type="ECO:0000256" key="4">
    <source>
        <dbReference type="ARBA" id="ARBA00022801"/>
    </source>
</evidence>
<reference evidence="8 9" key="3">
    <citation type="journal article" date="2015" name="Genome Announc.">
        <title>Draft Genome Sequence of the Archiascomycetous Yeast Saitoella complicata.</title>
        <authorList>
            <person name="Yamauchi K."/>
            <person name="Kondo S."/>
            <person name="Hamamoto M."/>
            <person name="Takahashi Y."/>
            <person name="Ogura Y."/>
            <person name="Hayashi T."/>
            <person name="Nishida H."/>
        </authorList>
    </citation>
    <scope>NUCLEOTIDE SEQUENCE [LARGE SCALE GENOMIC DNA]</scope>
    <source>
        <strain evidence="8 9">NRRL Y-17804</strain>
    </source>
</reference>
<feature type="domain" description="Peptidase M20 dimerisation" evidence="7">
    <location>
        <begin position="184"/>
        <end position="283"/>
    </location>
</feature>
<evidence type="ECO:0000256" key="5">
    <source>
        <dbReference type="ARBA" id="ARBA00022833"/>
    </source>
</evidence>
<protein>
    <recommendedName>
        <fullName evidence="7">Peptidase M20 dimerisation domain-containing protein</fullName>
    </recommendedName>
</protein>
<dbReference type="Proteomes" id="UP000033140">
    <property type="component" value="Unassembled WGS sequence"/>
</dbReference>
<name>A0A0E9NB68_SAICN</name>
<evidence type="ECO:0000256" key="6">
    <source>
        <dbReference type="SAM" id="SignalP"/>
    </source>
</evidence>
<dbReference type="InterPro" id="IPR036264">
    <property type="entry name" value="Bact_exopeptidase_dim_dom"/>
</dbReference>
<dbReference type="STRING" id="698492.A0A0E9NB68"/>
<feature type="chain" id="PRO_5002430274" description="Peptidase M20 dimerisation domain-containing protein" evidence="6">
    <location>
        <begin position="20"/>
        <end position="368"/>
    </location>
</feature>
<dbReference type="SUPFAM" id="SSF53187">
    <property type="entry name" value="Zn-dependent exopeptidases"/>
    <property type="match status" value="1"/>
</dbReference>
<comment type="similarity">
    <text evidence="2">Belongs to the peptidase M20A family.</text>
</comment>
<organism evidence="8 9">
    <name type="scientific">Saitoella complicata (strain BCRC 22490 / CBS 7301 / JCM 7358 / NBRC 10748 / NRRL Y-17804)</name>
    <dbReference type="NCBI Taxonomy" id="698492"/>
    <lineage>
        <taxon>Eukaryota</taxon>
        <taxon>Fungi</taxon>
        <taxon>Dikarya</taxon>
        <taxon>Ascomycota</taxon>
        <taxon>Taphrinomycotina</taxon>
        <taxon>Taphrinomycotina incertae sedis</taxon>
        <taxon>Saitoella</taxon>
    </lineage>
</organism>
<dbReference type="Pfam" id="PF01546">
    <property type="entry name" value="Peptidase_M20"/>
    <property type="match status" value="1"/>
</dbReference>
<keyword evidence="9" id="KW-1185">Reference proteome</keyword>
<dbReference type="InterPro" id="IPR050072">
    <property type="entry name" value="Peptidase_M20A"/>
</dbReference>
<reference evidence="8 9" key="2">
    <citation type="journal article" date="2014" name="J. Gen. Appl. Microbiol.">
        <title>The early diverging ascomycetous budding yeast Saitoella complicata has three histone deacetylases belonging to the Clr6, Hos2, and Rpd3 lineages.</title>
        <authorList>
            <person name="Nishida H."/>
            <person name="Matsumoto T."/>
            <person name="Kondo S."/>
            <person name="Hamamoto M."/>
            <person name="Yoshikawa H."/>
        </authorList>
    </citation>
    <scope>NUCLEOTIDE SEQUENCE [LARGE SCALE GENOMIC DNA]</scope>
    <source>
        <strain evidence="8 9">NRRL Y-17804</strain>
    </source>
</reference>
<sequence length="368" mass="39921">MRLSIFTLAAALAMTVAAAKQTPLMEQSAAAESDLFSLHADLVKIPSVTGQEHDVAEYLYKYLEKSNFTVEKLPIDDGPRENIYAYRGEKRDTKVLLTSHIDTVPPFLPYEDHGDWVSGRGSSDAKASVAAQITAAKELESDDVSLLFVVGEETDGIGMKQAHKMGVKWETVIFGEPTELKLAVGHKGLILANVKASGKASHSGYPELGSSATEKLVTALYKLQNLEFPRSELLGPTTLNIGTIRGGVAANVLPAEAIATLAIRVATELDTVMKKLQDAVAEVDDVELEITGSYGEQTCDYDVAGFDTITVSYGTDIPNMSHKLYKRKYLYGPGSILVAHGPDEYVEKKDLERTVKGYKKLVKHALSA</sequence>
<comment type="caution">
    <text evidence="8">The sequence shown here is derived from an EMBL/GenBank/DDBJ whole genome shotgun (WGS) entry which is preliminary data.</text>
</comment>
<proteinExistence type="inferred from homology"/>
<dbReference type="SUPFAM" id="SSF55031">
    <property type="entry name" value="Bacterial exopeptidase dimerisation domain"/>
    <property type="match status" value="1"/>
</dbReference>
<dbReference type="EMBL" id="BACD03000007">
    <property type="protein sequence ID" value="GAO47084.1"/>
    <property type="molecule type" value="Genomic_DNA"/>
</dbReference>
<feature type="signal peptide" evidence="6">
    <location>
        <begin position="1"/>
        <end position="19"/>
    </location>
</feature>
<keyword evidence="4" id="KW-0378">Hydrolase</keyword>
<reference evidence="8 9" key="1">
    <citation type="journal article" date="2011" name="J. Gen. Appl. Microbiol.">
        <title>Draft genome sequencing of the enigmatic yeast Saitoella complicata.</title>
        <authorList>
            <person name="Nishida H."/>
            <person name="Hamamoto M."/>
            <person name="Sugiyama J."/>
        </authorList>
    </citation>
    <scope>NUCLEOTIDE SEQUENCE [LARGE SCALE GENOMIC DNA]</scope>
    <source>
        <strain evidence="8 9">NRRL Y-17804</strain>
    </source>
</reference>
<dbReference type="OrthoDB" id="3064516at2759"/>
<comment type="cofactor">
    <cofactor evidence="1">
        <name>Zn(2+)</name>
        <dbReference type="ChEBI" id="CHEBI:29105"/>
    </cofactor>
</comment>
<keyword evidence="5" id="KW-0862">Zinc</keyword>
<dbReference type="CDD" id="cd05652">
    <property type="entry name" value="M20_ArgE_DapE-like_fungal"/>
    <property type="match status" value="1"/>
</dbReference>
<evidence type="ECO:0000313" key="9">
    <source>
        <dbReference type="Proteomes" id="UP000033140"/>
    </source>
</evidence>
<dbReference type="GO" id="GO:0016787">
    <property type="term" value="F:hydrolase activity"/>
    <property type="evidence" value="ECO:0007669"/>
    <property type="project" value="UniProtKB-KW"/>
</dbReference>